<dbReference type="RefSeq" id="WP_156515298.1">
    <property type="nucleotide sequence ID" value="NZ_CP015961.1"/>
</dbReference>
<proteinExistence type="predicted"/>
<keyword evidence="1" id="KW-0812">Transmembrane</keyword>
<evidence type="ECO:0000256" key="1">
    <source>
        <dbReference type="SAM" id="Phobius"/>
    </source>
</evidence>
<dbReference type="AlphaFoldDB" id="A0A173LQM3"/>
<name>A0A173LQM3_9ACTN</name>
<gene>
    <name evidence="2" type="ORF">BJL86_2927</name>
</gene>
<protein>
    <submittedName>
        <fullName evidence="2">Uncharacterized protein</fullName>
    </submittedName>
</protein>
<organism evidence="2 3">
    <name type="scientific">Dietzia timorensis</name>
    <dbReference type="NCBI Taxonomy" id="499555"/>
    <lineage>
        <taxon>Bacteria</taxon>
        <taxon>Bacillati</taxon>
        <taxon>Actinomycetota</taxon>
        <taxon>Actinomycetes</taxon>
        <taxon>Mycobacteriales</taxon>
        <taxon>Dietziaceae</taxon>
        <taxon>Dietzia</taxon>
    </lineage>
</organism>
<sequence>MIAEKVGASFRYPRRTIHGAIGRMSTPIIAIVCALEVIVPLALGFLPIQRKRRATRR</sequence>
<evidence type="ECO:0000313" key="3">
    <source>
        <dbReference type="Proteomes" id="UP000186104"/>
    </source>
</evidence>
<keyword evidence="1" id="KW-1133">Transmembrane helix</keyword>
<keyword evidence="1" id="KW-0472">Membrane</keyword>
<feature type="transmembrane region" description="Helical" evidence="1">
    <location>
        <begin position="28"/>
        <end position="48"/>
    </location>
</feature>
<dbReference type="Proteomes" id="UP000186104">
    <property type="component" value="Chromosome"/>
</dbReference>
<evidence type="ECO:0000313" key="2">
    <source>
        <dbReference type="EMBL" id="ANI93687.1"/>
    </source>
</evidence>
<dbReference type="KEGG" id="dtm:BJL86_2927"/>
<reference evidence="2 3" key="1">
    <citation type="submission" date="2016-06" db="EMBL/GenBank/DDBJ databases">
        <title>Complete genome sequence of a saline-alkali tolerant type strain Dietzia timorensis ID05-A0528T.</title>
        <authorList>
            <person name="Wu X."/>
        </authorList>
    </citation>
    <scope>NUCLEOTIDE SEQUENCE [LARGE SCALE GENOMIC DNA]</scope>
    <source>
        <strain evidence="2 3">ID05-A0528</strain>
    </source>
</reference>
<accession>A0A173LQM3</accession>
<dbReference type="EMBL" id="CP015961">
    <property type="protein sequence ID" value="ANI93687.1"/>
    <property type="molecule type" value="Genomic_DNA"/>
</dbReference>
<keyword evidence="3" id="KW-1185">Reference proteome</keyword>